<accession>A0A1G6QWF3</accession>
<evidence type="ECO:0000313" key="3">
    <source>
        <dbReference type="Proteomes" id="UP000199411"/>
    </source>
</evidence>
<keyword evidence="3" id="KW-1185">Reference proteome</keyword>
<dbReference type="PANTHER" id="PTHR46401:SF9">
    <property type="entry name" value="MANNOSYLTRANSFERASE A"/>
    <property type="match status" value="1"/>
</dbReference>
<gene>
    <name evidence="2" type="ORF">SAMN05660835_01661</name>
</gene>
<sequence length="438" mass="50188">MFFDLVNCGVKVEKPKNIFIDCTATYYTGLNTGIQRVVRNIIARVDYIETNFGIKCTPVILKEGQFIPISKEDLLNKKPDPKVLKAKVLLSKILPSKVYFFAKNLYGRLFLFFAKPSIKANPIVPQKGDIILGIDVFWELGLFEAIIKYKKQFGIFFILLIYDIIPLMFPKYYRDQTPKKFKANFKKTDVFDAIVTTSHANVYQIKKLSENEFSGISKKLIDVFSLGSDIKPLTQSVNHNEHIEDIVKNSKIFLMVGTLEPRKNHNFVLDAFEKIWENDLSKKLIIVGRIGWLCENTLKRIKSSKYYNKNLFMFNFLNDEDLSYLYKNAAAVIVASTIEGFGLPLAEAMYYNVPVIASDIDVFREIGGSYPIYFNLSSIDSLVDAINNVKPLADKTQTIKLTTWDDSATQLIDKTLILYNQLRTNSEAFNEKSTDNRH</sequence>
<dbReference type="CDD" id="cd03809">
    <property type="entry name" value="GT4_MtfB-like"/>
    <property type="match status" value="1"/>
</dbReference>
<keyword evidence="2" id="KW-0808">Transferase</keyword>
<dbReference type="AlphaFoldDB" id="A0A1G6QWF3"/>
<dbReference type="PANTHER" id="PTHR46401">
    <property type="entry name" value="GLYCOSYLTRANSFERASE WBBK-RELATED"/>
    <property type="match status" value="1"/>
</dbReference>
<protein>
    <submittedName>
        <fullName evidence="2">Alpha-1,2-rhamnosyltransferase</fullName>
    </submittedName>
</protein>
<organism evidence="2 3">
    <name type="scientific">Desulfurella multipotens</name>
    <dbReference type="NCBI Taxonomy" id="79269"/>
    <lineage>
        <taxon>Bacteria</taxon>
        <taxon>Pseudomonadati</taxon>
        <taxon>Campylobacterota</taxon>
        <taxon>Desulfurellia</taxon>
        <taxon>Desulfurellales</taxon>
        <taxon>Desulfurellaceae</taxon>
        <taxon>Desulfurella</taxon>
    </lineage>
</organism>
<dbReference type="EMBL" id="FMYU01000013">
    <property type="protein sequence ID" value="SDC96006.1"/>
    <property type="molecule type" value="Genomic_DNA"/>
</dbReference>
<evidence type="ECO:0000313" key="2">
    <source>
        <dbReference type="EMBL" id="SDC96006.1"/>
    </source>
</evidence>
<name>A0A1G6QWF3_9BACT</name>
<feature type="domain" description="Glycosyl transferase family 1" evidence="1">
    <location>
        <begin position="244"/>
        <end position="389"/>
    </location>
</feature>
<dbReference type="Pfam" id="PF00534">
    <property type="entry name" value="Glycos_transf_1"/>
    <property type="match status" value="1"/>
</dbReference>
<dbReference type="InterPro" id="IPR001296">
    <property type="entry name" value="Glyco_trans_1"/>
</dbReference>
<dbReference type="GO" id="GO:0016757">
    <property type="term" value="F:glycosyltransferase activity"/>
    <property type="evidence" value="ECO:0007669"/>
    <property type="project" value="InterPro"/>
</dbReference>
<dbReference type="Gene3D" id="3.40.50.2000">
    <property type="entry name" value="Glycogen Phosphorylase B"/>
    <property type="match status" value="1"/>
</dbReference>
<dbReference type="Proteomes" id="UP000199411">
    <property type="component" value="Unassembled WGS sequence"/>
</dbReference>
<dbReference type="SUPFAM" id="SSF53756">
    <property type="entry name" value="UDP-Glycosyltransferase/glycogen phosphorylase"/>
    <property type="match status" value="1"/>
</dbReference>
<reference evidence="3" key="1">
    <citation type="submission" date="2016-10" db="EMBL/GenBank/DDBJ databases">
        <authorList>
            <person name="Varghese N."/>
            <person name="Submissions S."/>
        </authorList>
    </citation>
    <scope>NUCLEOTIDE SEQUENCE [LARGE SCALE GENOMIC DNA]</scope>
    <source>
        <strain evidence="3">DSM 8415</strain>
    </source>
</reference>
<proteinExistence type="predicted"/>
<evidence type="ECO:0000259" key="1">
    <source>
        <dbReference type="Pfam" id="PF00534"/>
    </source>
</evidence>